<accession>A0A8A2U935</accession>
<evidence type="ECO:0000256" key="1">
    <source>
        <dbReference type="SAM" id="MobiDB-lite"/>
    </source>
</evidence>
<organism evidence="2 3">
    <name type="scientific">Natrinema longum</name>
    <dbReference type="NCBI Taxonomy" id="370324"/>
    <lineage>
        <taxon>Archaea</taxon>
        <taxon>Methanobacteriati</taxon>
        <taxon>Methanobacteriota</taxon>
        <taxon>Stenosarchaea group</taxon>
        <taxon>Halobacteria</taxon>
        <taxon>Halobacteriales</taxon>
        <taxon>Natrialbaceae</taxon>
        <taxon>Natrinema</taxon>
    </lineage>
</organism>
<dbReference type="RefSeq" id="WP_207269954.1">
    <property type="nucleotide sequence ID" value="NZ_CP071463.1"/>
</dbReference>
<dbReference type="Proteomes" id="UP000663191">
    <property type="component" value="Chromosome"/>
</dbReference>
<dbReference type="GeneID" id="63185072"/>
<sequence length="299" mass="32526">MSEPTGAVDRTTKRRWNRSSHAAYPEPIVERSPYVELALEHRDLEATEYGESFFPDAVPYTHEGTHRVFYWRPTLPAAASEPAAWDGLRATTDSLSAVTATDPTGIDLVSRRHGVTAVTVDATIAGESTSALLESYAVPDVRVRALSESRLRLDIEGTTFVVPAGTRQRISLAERTVARVDGTGEPTTTTPELVVRFPGDRELHHPALGADYRLFPSFGLDLESVPTPLSVPTVNGELDHEALAESLAVDLTARPYPERVLWQAFAYTAFDPHAGTDPRLCQFPTGHIALSEEPAADGG</sequence>
<evidence type="ECO:0000313" key="3">
    <source>
        <dbReference type="Proteomes" id="UP000663191"/>
    </source>
</evidence>
<gene>
    <name evidence="2" type="ORF">J0X27_14970</name>
</gene>
<evidence type="ECO:0000313" key="2">
    <source>
        <dbReference type="EMBL" id="QSW84735.1"/>
    </source>
</evidence>
<proteinExistence type="predicted"/>
<reference evidence="2 3" key="1">
    <citation type="journal article" date="2006" name="Int. J. Syst. Evol. Microbiol.">
        <title>Haloterrigena longa sp. nov. and Haloterrigena limicola sp. nov., extremely halophilic archaea isolated from a salt lake.</title>
        <authorList>
            <person name="Cui H.L."/>
            <person name="Tohty D."/>
            <person name="Zhou P.J."/>
            <person name="Liu S.J."/>
        </authorList>
    </citation>
    <scope>NUCLEOTIDE SEQUENCE [LARGE SCALE GENOMIC DNA]</scope>
    <source>
        <strain evidence="2 3">ABH32</strain>
    </source>
</reference>
<dbReference type="OrthoDB" id="271113at2157"/>
<dbReference type="AlphaFoldDB" id="A0A8A2U935"/>
<name>A0A8A2U935_9EURY</name>
<protein>
    <submittedName>
        <fullName evidence="2">Uncharacterized protein</fullName>
    </submittedName>
</protein>
<dbReference type="KEGG" id="hlo:J0X27_14970"/>
<dbReference type="EMBL" id="CP071463">
    <property type="protein sequence ID" value="QSW84735.1"/>
    <property type="molecule type" value="Genomic_DNA"/>
</dbReference>
<feature type="region of interest" description="Disordered" evidence="1">
    <location>
        <begin position="1"/>
        <end position="21"/>
    </location>
</feature>
<keyword evidence="3" id="KW-1185">Reference proteome</keyword>